<feature type="compositionally biased region" description="Polar residues" evidence="1">
    <location>
        <begin position="255"/>
        <end position="265"/>
    </location>
</feature>
<dbReference type="GeneTree" id="ENSGT00940000169508"/>
<accession>A0AAQ4PLD2</accession>
<name>A0AAQ4PLD2_GASAC</name>
<dbReference type="Ensembl" id="ENSGACT00000045419.1">
    <property type="protein sequence ID" value="ENSGACP00000038758.1"/>
    <property type="gene ID" value="ENSGACG00000023007.1"/>
</dbReference>
<feature type="region of interest" description="Disordered" evidence="1">
    <location>
        <begin position="127"/>
        <end position="162"/>
    </location>
</feature>
<dbReference type="GO" id="GO:0005634">
    <property type="term" value="C:nucleus"/>
    <property type="evidence" value="ECO:0007669"/>
    <property type="project" value="TreeGrafter"/>
</dbReference>
<dbReference type="PANTHER" id="PTHR47282:SF1">
    <property type="entry name" value="PGC-1 AND ERR-INDUCED REGULATOR IN MUSCLE PROTEIN 1"/>
    <property type="match status" value="1"/>
</dbReference>
<evidence type="ECO:0008006" key="4">
    <source>
        <dbReference type="Google" id="ProtNLM"/>
    </source>
</evidence>
<dbReference type="InterPro" id="IPR043442">
    <property type="entry name" value="Perm1"/>
</dbReference>
<evidence type="ECO:0000313" key="2">
    <source>
        <dbReference type="Ensembl" id="ENSGACP00000038758.1"/>
    </source>
</evidence>
<reference evidence="2 3" key="1">
    <citation type="journal article" date="2021" name="G3 (Bethesda)">
        <title>Improved contiguity of the threespine stickleback genome using long-read sequencing.</title>
        <authorList>
            <person name="Nath S."/>
            <person name="Shaw D.E."/>
            <person name="White M.A."/>
        </authorList>
    </citation>
    <scope>NUCLEOTIDE SEQUENCE [LARGE SCALE GENOMIC DNA]</scope>
    <source>
        <strain evidence="2 3">Lake Benthic</strain>
    </source>
</reference>
<dbReference type="GO" id="GO:0005737">
    <property type="term" value="C:cytoplasm"/>
    <property type="evidence" value="ECO:0007669"/>
    <property type="project" value="TreeGrafter"/>
</dbReference>
<sequence>MDDLDHSMHIAECDWTVFYEESEECSLPQASLACHESSNLSDSEDSVFSAGRKGPQQNSAANRDEVGSSAAGCCIEEKNYSGCVKYMSRHVQSGTAAAGGDDLTPKAEMYLDPSVGAAIDAAEHVAKDPDDNITTTVQSEQGNVQHSDEEPSEPKGGDGDVQMESDVCVVKKRDPLSGNRAAMNVKEAHASDRAVGEDGIGDALRGEKERWFVTVNVSSAPQRLRAVKKKRRQKRSLKDNNMQNNEFEAGADPQGVTTENQTQVKKSGGCPIAEDDPHSTHRGILSDASQTPLTSGEEDSLSKELVPPPFPERSLSEPMTNADDVESDEFEDVVDFSSTHSSDSENCLFSVPGVTVTPCSAADSPETQAEAAGHNPGHVYAISAFWDEMEKLTINDILQLRMGSRGSPQMERLSPLDDAGEHNLCDGGLTDASDTADSDYFTQPDEPKADRSSWDFSTSDAEEEYSSGNPSPDHKSPKQQSTGDTPILACEEEEQISKSRSMQNVQALNTEDLSLQLLLGNDESSRFSGEKGFLKASNSLLAPIPAPFMGEHYEIVSPEVFQDSFREAETESDFRCVTVYEPEDRGDEKPIPIFSSSHPTVRELAFPNAPCVFVSADREEDDHFSPMRLLSRSFIHGSDCGAAAPHGFYIWKSLMGKTCFPDKGSGWRRTSGSWAFPVEVEKMAMKNLKTKLQLNSINLSLTGREGIFSTLKQSDMCLVCIAFASWVLKSSDPEGADAWKAAVLANVSALSAIQYLRQYVKKKNPS</sequence>
<dbReference type="PANTHER" id="PTHR47282">
    <property type="entry name" value="PGC-1 AND ERR-INDUCED REGULATOR IN MUSCLE PROTEIN 1"/>
    <property type="match status" value="1"/>
</dbReference>
<protein>
    <recommendedName>
        <fullName evidence="4">PGC-1 and ERR-induced regulator in muscle protein 1</fullName>
    </recommendedName>
</protein>
<feature type="compositionally biased region" description="Basic and acidic residues" evidence="1">
    <location>
        <begin position="146"/>
        <end position="158"/>
    </location>
</feature>
<proteinExistence type="predicted"/>
<dbReference type="GO" id="GO:0006355">
    <property type="term" value="P:regulation of DNA-templated transcription"/>
    <property type="evidence" value="ECO:0007669"/>
    <property type="project" value="InterPro"/>
</dbReference>
<evidence type="ECO:0000313" key="3">
    <source>
        <dbReference type="Proteomes" id="UP000007635"/>
    </source>
</evidence>
<reference evidence="2" key="3">
    <citation type="submission" date="2025-09" db="UniProtKB">
        <authorList>
            <consortium name="Ensembl"/>
        </authorList>
    </citation>
    <scope>IDENTIFICATION</scope>
</reference>
<feature type="compositionally biased region" description="Basic residues" evidence="1">
    <location>
        <begin position="225"/>
        <end position="235"/>
    </location>
</feature>
<feature type="compositionally biased region" description="Polar residues" evidence="1">
    <location>
        <begin position="132"/>
        <end position="145"/>
    </location>
</feature>
<dbReference type="AlphaFoldDB" id="A0AAQ4PLD2"/>
<dbReference type="GO" id="GO:0014850">
    <property type="term" value="P:response to muscle activity"/>
    <property type="evidence" value="ECO:0007669"/>
    <property type="project" value="TreeGrafter"/>
</dbReference>
<reference evidence="2" key="2">
    <citation type="submission" date="2025-08" db="UniProtKB">
        <authorList>
            <consortium name="Ensembl"/>
        </authorList>
    </citation>
    <scope>IDENTIFICATION</scope>
</reference>
<feature type="region of interest" description="Disordered" evidence="1">
    <location>
        <begin position="224"/>
        <end position="327"/>
    </location>
</feature>
<keyword evidence="3" id="KW-1185">Reference proteome</keyword>
<feature type="region of interest" description="Disordered" evidence="1">
    <location>
        <begin position="406"/>
        <end position="484"/>
    </location>
</feature>
<evidence type="ECO:0000256" key="1">
    <source>
        <dbReference type="SAM" id="MobiDB-lite"/>
    </source>
</evidence>
<dbReference type="Proteomes" id="UP000007635">
    <property type="component" value="Chromosome XVII"/>
</dbReference>
<feature type="region of interest" description="Disordered" evidence="1">
    <location>
        <begin position="38"/>
        <end position="68"/>
    </location>
</feature>
<organism evidence="2 3">
    <name type="scientific">Gasterosteus aculeatus aculeatus</name>
    <name type="common">three-spined stickleback</name>
    <dbReference type="NCBI Taxonomy" id="481459"/>
    <lineage>
        <taxon>Eukaryota</taxon>
        <taxon>Metazoa</taxon>
        <taxon>Chordata</taxon>
        <taxon>Craniata</taxon>
        <taxon>Vertebrata</taxon>
        <taxon>Euteleostomi</taxon>
        <taxon>Actinopterygii</taxon>
        <taxon>Neopterygii</taxon>
        <taxon>Teleostei</taxon>
        <taxon>Neoteleostei</taxon>
        <taxon>Acanthomorphata</taxon>
        <taxon>Eupercaria</taxon>
        <taxon>Perciformes</taxon>
        <taxon>Cottioidei</taxon>
        <taxon>Gasterosteales</taxon>
        <taxon>Gasterosteidae</taxon>
        <taxon>Gasterosteus</taxon>
    </lineage>
</organism>